<dbReference type="NCBIfam" id="TIGR03354">
    <property type="entry name" value="VI_FHA"/>
    <property type="match status" value="1"/>
</dbReference>
<reference evidence="2 3" key="1">
    <citation type="submission" date="2016-03" db="EMBL/GenBank/DDBJ databases">
        <title>Complete genome sequence of Shewanella psychrophila WP2, a deep sea bacterium isolated from west Pacific sediment.</title>
        <authorList>
            <person name="Xu G."/>
            <person name="Jian H."/>
        </authorList>
    </citation>
    <scope>NUCLEOTIDE SEQUENCE [LARGE SCALE GENOMIC DNA]</scope>
    <source>
        <strain evidence="2 3">WP2</strain>
    </source>
</reference>
<dbReference type="KEGG" id="spsw:Sps_01049"/>
<feature type="domain" description="Type VI secretion system FHA" evidence="1">
    <location>
        <begin position="263"/>
        <end position="441"/>
    </location>
</feature>
<evidence type="ECO:0000259" key="1">
    <source>
        <dbReference type="Pfam" id="PF20232"/>
    </source>
</evidence>
<dbReference type="Proteomes" id="UP000189545">
    <property type="component" value="Chromosome"/>
</dbReference>
<dbReference type="OrthoDB" id="273564at2"/>
<dbReference type="Gene3D" id="2.60.200.20">
    <property type="match status" value="1"/>
</dbReference>
<keyword evidence="3" id="KW-1185">Reference proteome</keyword>
<dbReference type="EMBL" id="CP014782">
    <property type="protein sequence ID" value="AQS36238.1"/>
    <property type="molecule type" value="Genomic_DNA"/>
</dbReference>
<organism evidence="2 3">
    <name type="scientific">Shewanella psychrophila</name>
    <dbReference type="NCBI Taxonomy" id="225848"/>
    <lineage>
        <taxon>Bacteria</taxon>
        <taxon>Pseudomonadati</taxon>
        <taxon>Pseudomonadota</taxon>
        <taxon>Gammaproteobacteria</taxon>
        <taxon>Alteromonadales</taxon>
        <taxon>Shewanellaceae</taxon>
        <taxon>Shewanella</taxon>
    </lineage>
</organism>
<proteinExistence type="predicted"/>
<dbReference type="AlphaFoldDB" id="A0A1S6HL62"/>
<evidence type="ECO:0000313" key="3">
    <source>
        <dbReference type="Proteomes" id="UP000189545"/>
    </source>
</evidence>
<name>A0A1S6HL62_9GAMM</name>
<evidence type="ECO:0000313" key="2">
    <source>
        <dbReference type="EMBL" id="AQS36238.1"/>
    </source>
</evidence>
<dbReference type="Pfam" id="PF20232">
    <property type="entry name" value="T6SS_FHA_C"/>
    <property type="match status" value="1"/>
</dbReference>
<accession>A0A1S6HL62</accession>
<protein>
    <submittedName>
        <fullName evidence="2">FHA domain protein</fullName>
    </submittedName>
</protein>
<dbReference type="STRING" id="225848.Sps_01049"/>
<dbReference type="InterPro" id="IPR046883">
    <property type="entry name" value="T6SS_FHA_C"/>
</dbReference>
<gene>
    <name evidence="2" type="ORF">Sps_01049</name>
</gene>
<dbReference type="RefSeq" id="WP_077751556.1">
    <property type="nucleotide sequence ID" value="NZ_CP014782.1"/>
</dbReference>
<dbReference type="InterPro" id="IPR008984">
    <property type="entry name" value="SMAD_FHA_dom_sf"/>
</dbReference>
<sequence>MDKVISLNIVNSQMLDTGLLPYIRFTQQGGVIGSDPGSDWQLKNRLNEVKAQQCRILWLDEQFCVEDLCGEVFVNQSSMPIGLNRMASLNENDEISIGPYKVRISLGSENERSSAMTKQLSEMFDEQTLSDLTQTSALSAGSAPDVKLTAIDDPMQALDALAQQGRNKVMSFTSDLEAEQETEVSLIDSQILSSDKELTMQADSEYTQDSAIALKKHTYLDNFTMDEKTLDLLESELHTDLDNNSVSSIHPVGNHLTAGPLFRGLGVQLGDVRNSEQMQAISVDLGTSLNAAISGILSLHDTASQGRYQLMNKNLQPIEDNPLRLGLNYEDTIKTLFDNDRSPVHLSPAAAISESLKSVEHHNQAVQTAIAEALDYILMAFSPEKLLKRFNQYRKSSDASLETGDKWAWSMYEKYYAELTSNRQKGFEKLFWEVFEQAYDRKLRELQRDC</sequence>
<dbReference type="SUPFAM" id="SSF49879">
    <property type="entry name" value="SMAD/FHA domain"/>
    <property type="match status" value="1"/>
</dbReference>
<dbReference type="InterPro" id="IPR017735">
    <property type="entry name" value="T6SS_FHA"/>
</dbReference>
<dbReference type="CDD" id="cd00060">
    <property type="entry name" value="FHA"/>
    <property type="match status" value="1"/>
</dbReference>